<evidence type="ECO:0000313" key="3">
    <source>
        <dbReference type="RefSeq" id="XP_006821995.1"/>
    </source>
</evidence>
<name>A0ABM0MPQ4_SACKO</name>
<evidence type="ECO:0000259" key="1">
    <source>
        <dbReference type="Pfam" id="PF17791"/>
    </source>
</evidence>
<dbReference type="InterPro" id="IPR041555">
    <property type="entry name" value="MG3"/>
</dbReference>
<evidence type="ECO:0000313" key="2">
    <source>
        <dbReference type="Proteomes" id="UP000694865"/>
    </source>
</evidence>
<dbReference type="GeneID" id="102806498"/>
<organism evidence="2 3">
    <name type="scientific">Saccoglossus kowalevskii</name>
    <name type="common">Acorn worm</name>
    <dbReference type="NCBI Taxonomy" id="10224"/>
    <lineage>
        <taxon>Eukaryota</taxon>
        <taxon>Metazoa</taxon>
        <taxon>Hemichordata</taxon>
        <taxon>Enteropneusta</taxon>
        <taxon>Harrimaniidae</taxon>
        <taxon>Saccoglossus</taxon>
    </lineage>
</organism>
<dbReference type="Proteomes" id="UP000694865">
    <property type="component" value="Unplaced"/>
</dbReference>
<protein>
    <submittedName>
        <fullName evidence="3">Ovostatin-like</fullName>
    </submittedName>
</protein>
<dbReference type="Gene3D" id="2.60.40.1930">
    <property type="match status" value="1"/>
</dbReference>
<dbReference type="InterPro" id="IPR050473">
    <property type="entry name" value="A2M/Complement_sys"/>
</dbReference>
<dbReference type="RefSeq" id="XP_006821995.1">
    <property type="nucleotide sequence ID" value="XM_006821932.1"/>
</dbReference>
<proteinExistence type="predicted"/>
<gene>
    <name evidence="3" type="primary">LOC102806498</name>
</gene>
<sequence length="223" mass="25490">MVTERCGDLKFRILSIEGTEFKPYKHMLSTVWIENPSGVRLIQWRNVSTNEGLVELEMPLSEEPILGTWKIKCDMEETIIIQHFDVDEYVLPKFEVDIRPPPFVVINDETIDIKICGRYTYGQPVHGSVHAKVCISPSYSYYRLDRPCAETEKKDTGPDGCADFSIRADSVELKSSYYSIWGKKLNVTASFTEENTDITLNATHDTISIHQSIRADNQSSKKF</sequence>
<feature type="domain" description="Macroglobulin" evidence="1">
    <location>
        <begin position="88"/>
        <end position="174"/>
    </location>
</feature>
<dbReference type="PANTHER" id="PTHR11412:SF171">
    <property type="entry name" value="PREGNANCY ZONE PROTEIN-LIKE PROTEIN"/>
    <property type="match status" value="1"/>
</dbReference>
<dbReference type="PANTHER" id="PTHR11412">
    <property type="entry name" value="MACROGLOBULIN / COMPLEMENT"/>
    <property type="match status" value="1"/>
</dbReference>
<reference evidence="3" key="1">
    <citation type="submission" date="2025-08" db="UniProtKB">
        <authorList>
            <consortium name="RefSeq"/>
        </authorList>
    </citation>
    <scope>IDENTIFICATION</scope>
    <source>
        <tissue evidence="3">Testes</tissue>
    </source>
</reference>
<keyword evidence="2" id="KW-1185">Reference proteome</keyword>
<accession>A0ABM0MPQ4</accession>
<dbReference type="Pfam" id="PF17791">
    <property type="entry name" value="MG3"/>
    <property type="match status" value="1"/>
</dbReference>
<dbReference type="Gene3D" id="2.60.40.1940">
    <property type="match status" value="1"/>
</dbReference>